<dbReference type="EMBL" id="LSRE01000050">
    <property type="protein sequence ID" value="KXO89000.1"/>
    <property type="molecule type" value="Genomic_DNA"/>
</dbReference>
<sequence>MVRVALGAVSLAAEKGQEIVTGAVSAPLTLGSKSAQAFIAVQQDLADLAVRGDRAIETVFPAKEEEQAAWATFDDDEDVDVDLPAPARAAYGEVRPASEPAAPAAEQPTAAEQPAATEPAGTPAAAPAPTAEHPGTEPAGAEQAPSGAGRYALYSSPAPAPSGTATVAETPDDLPAAALRIDYPELTLAQLRGRLPGLTTAEVESLVAYERDHKDRAPFLTMLENRITR</sequence>
<reference evidence="4" key="1">
    <citation type="submission" date="2016-02" db="EMBL/GenBank/DDBJ databases">
        <authorList>
            <person name="Wen L."/>
            <person name="He K."/>
            <person name="Yang H."/>
        </authorList>
    </citation>
    <scope>NUCLEOTIDE SEQUENCE [LARGE SCALE GENOMIC DNA]</scope>
    <source>
        <strain evidence="4">JCM 15929</strain>
    </source>
</reference>
<dbReference type="NCBIfam" id="NF033649">
    <property type="entry name" value="LipDrop_Rv1109c"/>
    <property type="match status" value="1"/>
</dbReference>
<accession>A0A138A0C0</accession>
<organism evidence="3 4">
    <name type="scientific">Tsukamurella pseudospumae</name>
    <dbReference type="NCBI Taxonomy" id="239498"/>
    <lineage>
        <taxon>Bacteria</taxon>
        <taxon>Bacillati</taxon>
        <taxon>Actinomycetota</taxon>
        <taxon>Actinomycetes</taxon>
        <taxon>Mycobacteriales</taxon>
        <taxon>Tsukamurellaceae</taxon>
        <taxon>Tsukamurella</taxon>
    </lineage>
</organism>
<dbReference type="AlphaFoldDB" id="A0A138A0C0"/>
<protein>
    <recommendedName>
        <fullName evidence="6">Lipid droplet-associated protein</fullName>
    </recommendedName>
</protein>
<evidence type="ECO:0000313" key="3">
    <source>
        <dbReference type="EMBL" id="KXP03888.1"/>
    </source>
</evidence>
<gene>
    <name evidence="3" type="ORF">AXK60_19200</name>
    <name evidence="2" type="ORF">AXK61_10190</name>
</gene>
<dbReference type="Proteomes" id="UP000070258">
    <property type="component" value="Unassembled WGS sequence"/>
</dbReference>
<proteinExistence type="predicted"/>
<reference evidence="2 5" key="2">
    <citation type="submission" date="2016-02" db="EMBL/GenBank/DDBJ databases">
        <authorList>
            <person name="Teng J.L."/>
            <person name="Tang Y."/>
            <person name="Huang Y."/>
            <person name="Guo F."/>
            <person name="Wei W."/>
            <person name="Chen J.H."/>
            <person name="Wong S.Y."/>
            <person name="Lau S.K."/>
            <person name="Woo P.C."/>
        </authorList>
    </citation>
    <scope>NUCLEOTIDE SEQUENCE [LARGE SCALE GENOMIC DNA]</scope>
    <source>
        <strain evidence="2 5">JCM 13375</strain>
    </source>
</reference>
<dbReference type="InterPro" id="IPR047728">
    <property type="entry name" value="LipDrop-assoc"/>
</dbReference>
<comment type="caution">
    <text evidence="3">The sequence shown here is derived from an EMBL/GenBank/DDBJ whole genome shotgun (WGS) entry which is preliminary data.</text>
</comment>
<dbReference type="EMBL" id="LSRF01000058">
    <property type="protein sequence ID" value="KXP03888.1"/>
    <property type="molecule type" value="Genomic_DNA"/>
</dbReference>
<reference evidence="3" key="3">
    <citation type="submission" date="2016-02" db="EMBL/GenBank/DDBJ databases">
        <authorList>
            <person name="Teng J.L."/>
            <person name="Yang Y."/>
            <person name="Huang Y."/>
            <person name="Guo F."/>
            <person name="Wei W."/>
            <person name="Chen J.H."/>
            <person name="Wong S.Y."/>
            <person name="Lau S.K."/>
            <person name="Woo P.C."/>
        </authorList>
    </citation>
    <scope>NUCLEOTIDE SEQUENCE</scope>
    <source>
        <strain evidence="3">JCM 15929</strain>
    </source>
</reference>
<evidence type="ECO:0000313" key="2">
    <source>
        <dbReference type="EMBL" id="KXO89000.1"/>
    </source>
</evidence>
<feature type="region of interest" description="Disordered" evidence="1">
    <location>
        <begin position="93"/>
        <end position="171"/>
    </location>
</feature>
<evidence type="ECO:0000313" key="4">
    <source>
        <dbReference type="Proteomes" id="UP000070258"/>
    </source>
</evidence>
<name>A0A138A0C0_9ACTN</name>
<keyword evidence="5" id="KW-1185">Reference proteome</keyword>
<evidence type="ECO:0000313" key="5">
    <source>
        <dbReference type="Proteomes" id="UP000070409"/>
    </source>
</evidence>
<dbReference type="STRING" id="239498.AXK60_19200"/>
<evidence type="ECO:0008006" key="6">
    <source>
        <dbReference type="Google" id="ProtNLM"/>
    </source>
</evidence>
<feature type="compositionally biased region" description="Low complexity" evidence="1">
    <location>
        <begin position="97"/>
        <end position="139"/>
    </location>
</feature>
<evidence type="ECO:0000256" key="1">
    <source>
        <dbReference type="SAM" id="MobiDB-lite"/>
    </source>
</evidence>
<dbReference type="Proteomes" id="UP000070409">
    <property type="component" value="Unassembled WGS sequence"/>
</dbReference>